<dbReference type="Gene3D" id="2.60.60.30">
    <property type="entry name" value="sav2460 like domains"/>
    <property type="match status" value="2"/>
</dbReference>
<sequence length="393" mass="42701">MNLTPGGNAPIPTQSLIIRVSAGAPVDASSFRLYDNGKVRGDSDMVFYGQRENDDKTIRYSASGNETMFTVNLPQLKQDVQKVAFTATCDAGKTIGGLGMLTIQVEAGGTVLLSCPLEVNGRQEAALILGEIYRRNDEWKFRFVAQGFNGGLQPLAEHLGIDIADDPTPAPAAAQAAPAPAPAAEKKVNLSKVSLTKEKPAISLQKKEDYGQIRVNLNWNKAQAPAKTKGFLGGVFGGGNKGIDLDLAAYVELNNGQRTIVQALGSHFGSMNSEPFVELQGDDRTGAKSDGEWLHINGRQWRDIREVLIFAFIYQGAPSWENTDGVVTINMPDQPPIETFLTEGNNRQNMCAIARLVNDAGSIRVERINRYFSGHKELDEAFGWGFNWKAGSK</sequence>
<dbReference type="GO" id="GO:0046690">
    <property type="term" value="P:response to tellurium ion"/>
    <property type="evidence" value="ECO:0007669"/>
    <property type="project" value="UniProtKB-KW"/>
</dbReference>
<feature type="domain" description="TerD" evidence="2">
    <location>
        <begin position="25"/>
        <end position="158"/>
    </location>
</feature>
<dbReference type="RefSeq" id="WP_067436954.1">
    <property type="nucleotide sequence ID" value="NZ_LN907828.1"/>
</dbReference>
<dbReference type="InterPro" id="IPR017115">
    <property type="entry name" value="Tellurite_resistance_TerA"/>
</dbReference>
<evidence type="ECO:0000313" key="3">
    <source>
        <dbReference type="EMBL" id="CUU26248.1"/>
    </source>
</evidence>
<organism evidence="3 4">
    <name type="scientific">Duffyella gerundensis</name>
    <dbReference type="NCBI Taxonomy" id="1619313"/>
    <lineage>
        <taxon>Bacteria</taxon>
        <taxon>Pseudomonadati</taxon>
        <taxon>Pseudomonadota</taxon>
        <taxon>Gammaproteobacteria</taxon>
        <taxon>Enterobacterales</taxon>
        <taxon>Erwiniaceae</taxon>
        <taxon>Duffyella</taxon>
    </lineage>
</organism>
<dbReference type="InterPro" id="IPR003325">
    <property type="entry name" value="TerD"/>
</dbReference>
<dbReference type="KEGG" id="ege:EM595_p0552"/>
<evidence type="ECO:0000313" key="4">
    <source>
        <dbReference type="Proteomes" id="UP000059419"/>
    </source>
</evidence>
<dbReference type="InterPro" id="IPR051324">
    <property type="entry name" value="Stress/Tellurium_Resist"/>
</dbReference>
<dbReference type="CDD" id="cd06974">
    <property type="entry name" value="TerD_like"/>
    <property type="match status" value="2"/>
</dbReference>
<evidence type="ECO:0000256" key="1">
    <source>
        <dbReference type="ARBA" id="ARBA00022686"/>
    </source>
</evidence>
<dbReference type="OrthoDB" id="2079357at2"/>
<proteinExistence type="predicted"/>
<gene>
    <name evidence="3" type="primary">terA</name>
    <name evidence="3" type="ORF">EM595_p0552</name>
</gene>
<evidence type="ECO:0000259" key="2">
    <source>
        <dbReference type="Pfam" id="PF02342"/>
    </source>
</evidence>
<dbReference type="PANTHER" id="PTHR32097:SF3">
    <property type="entry name" value="TELLURITE RESISTANCE PROTEIN"/>
    <property type="match status" value="1"/>
</dbReference>
<dbReference type="PANTHER" id="PTHR32097">
    <property type="entry name" value="CAMP-BINDING PROTEIN 1-RELATED"/>
    <property type="match status" value="1"/>
</dbReference>
<accession>A0A0U5LA81</accession>
<reference evidence="4" key="1">
    <citation type="submission" date="2015-11" db="EMBL/GenBank/DDBJ databases">
        <authorList>
            <person name="Blom J."/>
        </authorList>
    </citation>
    <scope>NUCLEOTIDE SEQUENCE [LARGE SCALE GENOMIC DNA]</scope>
    <source>
        <plasmid evidence="4">pEM01</plasmid>
    </source>
</reference>
<geneLocation type="plasmid" evidence="4">
    <name>pEM01</name>
</geneLocation>
<dbReference type="PIRSF" id="PIRSF037118">
    <property type="entry name" value="Tellurite_resistance_TerA"/>
    <property type="match status" value="1"/>
</dbReference>
<name>A0A0U5LA81_9GAMM</name>
<dbReference type="EMBL" id="LN907828">
    <property type="protein sequence ID" value="CUU26248.1"/>
    <property type="molecule type" value="Genomic_DNA"/>
</dbReference>
<dbReference type="Proteomes" id="UP000059419">
    <property type="component" value="Plasmid pEM01"/>
</dbReference>
<keyword evidence="4" id="KW-1185">Reference proteome</keyword>
<keyword evidence="1" id="KW-0778">Tellurium resistance</keyword>
<dbReference type="AlphaFoldDB" id="A0A0U5LA81"/>
<dbReference type="PATRIC" id="fig|1619313.3.peg.4184"/>
<protein>
    <submittedName>
        <fullName evidence="3">Tellurium resistance protein TerA</fullName>
    </submittedName>
</protein>
<dbReference type="Pfam" id="PF02342">
    <property type="entry name" value="TerD"/>
    <property type="match status" value="1"/>
</dbReference>